<evidence type="ECO:0000313" key="1">
    <source>
        <dbReference type="EMBL" id="NMQ20800.1"/>
    </source>
</evidence>
<keyword evidence="2" id="KW-1185">Reference proteome</keyword>
<dbReference type="Proteomes" id="UP000760480">
    <property type="component" value="Unassembled WGS sequence"/>
</dbReference>
<protein>
    <submittedName>
        <fullName evidence="1">Uncharacterized protein</fullName>
    </submittedName>
</protein>
<comment type="caution">
    <text evidence="1">The sequence shown here is derived from an EMBL/GenBank/DDBJ whole genome shotgun (WGS) entry which is preliminary data.</text>
</comment>
<evidence type="ECO:0000313" key="2">
    <source>
        <dbReference type="Proteomes" id="UP000760480"/>
    </source>
</evidence>
<proteinExistence type="predicted"/>
<dbReference type="EMBL" id="SPMZ01000064">
    <property type="protein sequence ID" value="NMQ20800.1"/>
    <property type="molecule type" value="Genomic_DNA"/>
</dbReference>
<gene>
    <name evidence="1" type="ORF">E4P82_17325</name>
</gene>
<name>A0ABX1TN09_9GAMM</name>
<dbReference type="RefSeq" id="WP_169250068.1">
    <property type="nucleotide sequence ID" value="NZ_SPMZ01000064.1"/>
</dbReference>
<sequence>MTVLALLSGQVAVAVQPSSDGSSTVCSGTLTEIGSVLPMEVATAEDIQAFHKAVGTLRIELDAVCKQDKSALKLFKAKAKQVIFEMSAGATEPTAYLKNGQLIVEFYGGPFDARSFRQIVKKVLQGQKIPQND</sequence>
<accession>A0ABX1TN09</accession>
<reference evidence="1 2" key="1">
    <citation type="submission" date="2019-03" db="EMBL/GenBank/DDBJ databases">
        <title>Metabolic reconstructions from genomes of highly enriched 'Candidatus Accumulibacter' and 'Candidatus Competibacter' bioreactor populations.</title>
        <authorList>
            <person name="Annavajhala M.K."/>
            <person name="Welles L."/>
            <person name="Abbas B."/>
            <person name="Sorokin D."/>
            <person name="Park H."/>
            <person name="Van Loosdrecht M."/>
            <person name="Chandran K."/>
        </authorList>
    </citation>
    <scope>NUCLEOTIDE SEQUENCE [LARGE SCALE GENOMIC DNA]</scope>
    <source>
        <strain evidence="1 2">SBR_G</strain>
    </source>
</reference>
<organism evidence="1 2">
    <name type="scientific">Candidatus Competibacter phosphatis</name>
    <dbReference type="NCBI Taxonomy" id="221280"/>
    <lineage>
        <taxon>Bacteria</taxon>
        <taxon>Pseudomonadati</taxon>
        <taxon>Pseudomonadota</taxon>
        <taxon>Gammaproteobacteria</taxon>
        <taxon>Candidatus Competibacteraceae</taxon>
        <taxon>Candidatus Competibacter</taxon>
    </lineage>
</organism>